<dbReference type="Proteomes" id="UP001298424">
    <property type="component" value="Unassembled WGS sequence"/>
</dbReference>
<evidence type="ECO:0000256" key="1">
    <source>
        <dbReference type="ARBA" id="ARBA00004401"/>
    </source>
</evidence>
<comment type="caution">
    <text evidence="8">The sequence shown here is derived from an EMBL/GenBank/DDBJ whole genome shotgun (WGS) entry which is preliminary data.</text>
</comment>
<sequence>MNRLNILLLVATVASALWTVELQSHIRQQIYLVGKGREEEIRLKNEYADLQYNYSHDVDTQVVGETAARMKMRLPRADETIKVND</sequence>
<keyword evidence="7" id="KW-0131">Cell cycle</keyword>
<dbReference type="InterPro" id="IPR011922">
    <property type="entry name" value="Cell_div_FtsL"/>
</dbReference>
<keyword evidence="9" id="KW-1185">Reference proteome</keyword>
<name>A0ABS9NJN2_9NEIS</name>
<keyword evidence="4" id="KW-0812">Transmembrane</keyword>
<evidence type="ECO:0000256" key="5">
    <source>
        <dbReference type="ARBA" id="ARBA00022989"/>
    </source>
</evidence>
<dbReference type="Pfam" id="PF04999">
    <property type="entry name" value="FtsL"/>
    <property type="match status" value="1"/>
</dbReference>
<proteinExistence type="predicted"/>
<protein>
    <submittedName>
        <fullName evidence="8">Cell division protein FtsL</fullName>
    </submittedName>
</protein>
<evidence type="ECO:0000256" key="6">
    <source>
        <dbReference type="ARBA" id="ARBA00023136"/>
    </source>
</evidence>
<keyword evidence="5" id="KW-1133">Transmembrane helix</keyword>
<keyword evidence="3 8" id="KW-0132">Cell division</keyword>
<gene>
    <name evidence="8" type="ORF">MB824_00510</name>
</gene>
<evidence type="ECO:0000256" key="7">
    <source>
        <dbReference type="ARBA" id="ARBA00023306"/>
    </source>
</evidence>
<evidence type="ECO:0000313" key="9">
    <source>
        <dbReference type="Proteomes" id="UP001298424"/>
    </source>
</evidence>
<dbReference type="RefSeq" id="WP_238744886.1">
    <property type="nucleotide sequence ID" value="NZ_JAKOOW010000001.1"/>
</dbReference>
<keyword evidence="2" id="KW-1003">Cell membrane</keyword>
<dbReference type="EMBL" id="JAKOOW010000001">
    <property type="protein sequence ID" value="MCG6502989.1"/>
    <property type="molecule type" value="Genomic_DNA"/>
</dbReference>
<evidence type="ECO:0000313" key="8">
    <source>
        <dbReference type="EMBL" id="MCG6502989.1"/>
    </source>
</evidence>
<comment type="subcellular location">
    <subcellularLocation>
        <location evidence="1">Cell membrane</location>
        <topology evidence="1">Single-pass type II membrane protein</topology>
    </subcellularLocation>
</comment>
<dbReference type="GO" id="GO:0051301">
    <property type="term" value="P:cell division"/>
    <property type="evidence" value="ECO:0007669"/>
    <property type="project" value="UniProtKB-KW"/>
</dbReference>
<keyword evidence="6" id="KW-0472">Membrane</keyword>
<evidence type="ECO:0000256" key="2">
    <source>
        <dbReference type="ARBA" id="ARBA00022475"/>
    </source>
</evidence>
<accession>A0ABS9NJN2</accession>
<reference evidence="8 9" key="1">
    <citation type="submission" date="2022-02" db="EMBL/GenBank/DDBJ databases">
        <title>Genome sequence data of Kingella unionensis sp. nov. strain CICC 24913 (CCUG 75125).</title>
        <authorList>
            <person name="Xiao M."/>
        </authorList>
    </citation>
    <scope>NUCLEOTIDE SEQUENCE [LARGE SCALE GENOMIC DNA]</scope>
    <source>
        <strain evidence="8 9">CICC 24913</strain>
    </source>
</reference>
<organism evidence="8 9">
    <name type="scientific">Kingella pumchi</name>
    <dbReference type="NCBI Taxonomy" id="2779506"/>
    <lineage>
        <taxon>Bacteria</taxon>
        <taxon>Pseudomonadati</taxon>
        <taxon>Pseudomonadota</taxon>
        <taxon>Betaproteobacteria</taxon>
        <taxon>Neisseriales</taxon>
        <taxon>Neisseriaceae</taxon>
        <taxon>Kingella</taxon>
    </lineage>
</organism>
<evidence type="ECO:0000256" key="3">
    <source>
        <dbReference type="ARBA" id="ARBA00022618"/>
    </source>
</evidence>
<evidence type="ECO:0000256" key="4">
    <source>
        <dbReference type="ARBA" id="ARBA00022692"/>
    </source>
</evidence>